<dbReference type="Proteomes" id="UP001342418">
    <property type="component" value="Chromosome"/>
</dbReference>
<protein>
    <recommendedName>
        <fullName evidence="3">DUF1330 domain-containing protein</fullName>
    </recommendedName>
</protein>
<reference evidence="1 2" key="1">
    <citation type="submission" date="2018-07" db="EMBL/GenBank/DDBJ databases">
        <title>Genome sequence of Nitratireductor thuwali#1536.</title>
        <authorList>
            <person name="Michoud G."/>
            <person name="Merlino G."/>
            <person name="Sefrji F.O."/>
            <person name="Daffonchio D."/>
        </authorList>
    </citation>
    <scope>NUCLEOTIDE SEQUENCE [LARGE SCALE GENOMIC DNA]</scope>
    <source>
        <strain evidence="2">Nit1536</strain>
    </source>
</reference>
<evidence type="ECO:0008006" key="3">
    <source>
        <dbReference type="Google" id="ProtNLM"/>
    </source>
</evidence>
<accession>A0ABY5MGA1</accession>
<evidence type="ECO:0000313" key="1">
    <source>
        <dbReference type="EMBL" id="UUP17063.1"/>
    </source>
</evidence>
<evidence type="ECO:0000313" key="2">
    <source>
        <dbReference type="Proteomes" id="UP001342418"/>
    </source>
</evidence>
<name>A0ABY5MGA1_9HYPH</name>
<proteinExistence type="predicted"/>
<dbReference type="EMBL" id="CP030941">
    <property type="protein sequence ID" value="UUP17063.1"/>
    <property type="molecule type" value="Genomic_DNA"/>
</dbReference>
<organism evidence="1 2">
    <name type="scientific">Nitratireductor thuwali</name>
    <dbReference type="NCBI Taxonomy" id="2267699"/>
    <lineage>
        <taxon>Bacteria</taxon>
        <taxon>Pseudomonadati</taxon>
        <taxon>Pseudomonadota</taxon>
        <taxon>Alphaproteobacteria</taxon>
        <taxon>Hyphomicrobiales</taxon>
        <taxon>Phyllobacteriaceae</taxon>
        <taxon>Nitratireductor</taxon>
    </lineage>
</organism>
<keyword evidence="2" id="KW-1185">Reference proteome</keyword>
<gene>
    <name evidence="1" type="ORF">NTH_01514</name>
</gene>
<sequence>MSAYVVFVRDTVTDEQALDRYRERTPAARDAHPLEPLCVMRLAPSRRRPGCSSLPVSRCWPPRPFFNTITTAWPPPL</sequence>
<dbReference type="RefSeq" id="WP_338529432.1">
    <property type="nucleotide sequence ID" value="NZ_CP030941.1"/>
</dbReference>